<dbReference type="KEGG" id="vnx:VNE69_07210"/>
<protein>
    <submittedName>
        <fullName evidence="1">Transforming growth factor beta regulator-like protein</fullName>
    </submittedName>
</protein>
<gene>
    <name evidence="1" type="ORF">VNE69_07210</name>
</gene>
<dbReference type="EMBL" id="CP142732">
    <property type="protein sequence ID" value="WUR04144.1"/>
    <property type="molecule type" value="Genomic_DNA"/>
</dbReference>
<dbReference type="GeneID" id="90541966"/>
<dbReference type="AlphaFoldDB" id="A0AAX4JDP7"/>
<accession>A0AAX4JDP7</accession>
<keyword evidence="2" id="KW-1185">Reference proteome</keyword>
<dbReference type="Proteomes" id="UP001334084">
    <property type="component" value="Chromosome 7"/>
</dbReference>
<proteinExistence type="predicted"/>
<organism evidence="1 2">
    <name type="scientific">Vairimorpha necatrix</name>
    <dbReference type="NCBI Taxonomy" id="6039"/>
    <lineage>
        <taxon>Eukaryota</taxon>
        <taxon>Fungi</taxon>
        <taxon>Fungi incertae sedis</taxon>
        <taxon>Microsporidia</taxon>
        <taxon>Nosematidae</taxon>
        <taxon>Vairimorpha</taxon>
    </lineage>
</organism>
<reference evidence="1" key="1">
    <citation type="journal article" date="2024" name="BMC Genomics">
        <title>Functional annotation of a divergent genome using sequence and structure-based similarity.</title>
        <authorList>
            <person name="Svedberg D."/>
            <person name="Winiger R.R."/>
            <person name="Berg A."/>
            <person name="Sharma H."/>
            <person name="Tellgren-Roth C."/>
            <person name="Debrunner-Vossbrinck B.A."/>
            <person name="Vossbrinck C.R."/>
            <person name="Barandun J."/>
        </authorList>
    </citation>
    <scope>NUCLEOTIDE SEQUENCE</scope>
    <source>
        <strain evidence="1">Illinois isolate</strain>
    </source>
</reference>
<name>A0AAX4JDP7_9MICR</name>
<evidence type="ECO:0000313" key="2">
    <source>
        <dbReference type="Proteomes" id="UP001334084"/>
    </source>
</evidence>
<dbReference type="RefSeq" id="XP_065330289.1">
    <property type="nucleotide sequence ID" value="XM_065474217.1"/>
</dbReference>
<sequence>MNDKSILLKKIHEALSIRDTLKKNLEDRENDLVNIEAHIQAFNTILYGKNKKEIETYNVVPNYHITTFPIFLKNNKHILSVFSIGVPTKFPLKSKKLEQIFYTVGYKSKRLYYKYKGYPDVDDDYIIYNCRTLYEDNHLIFEIKTDDGLTIKGDGRTVFEEFRSLMIYPFEYTTTEEFFGMCSEEVNLLIRDKYDLGIN</sequence>
<evidence type="ECO:0000313" key="1">
    <source>
        <dbReference type="EMBL" id="WUR04144.1"/>
    </source>
</evidence>